<dbReference type="Proteomes" id="UP001515480">
    <property type="component" value="Unassembled WGS sequence"/>
</dbReference>
<feature type="transmembrane region" description="Helical" evidence="2">
    <location>
        <begin position="587"/>
        <end position="606"/>
    </location>
</feature>
<feature type="transmembrane region" description="Helical" evidence="2">
    <location>
        <begin position="168"/>
        <end position="187"/>
    </location>
</feature>
<evidence type="ECO:0000313" key="3">
    <source>
        <dbReference type="EMBL" id="KAL1511166.1"/>
    </source>
</evidence>
<dbReference type="InterPro" id="IPR036259">
    <property type="entry name" value="MFS_trans_sf"/>
</dbReference>
<sequence length="613" mass="64276">MLSRRAHCCSSSFASRLAHCRRPPPTLPPPPARSVPAPHRLLSGSPPPPAPWFSDERIRVSGSFNRWLQLIPACVAGVGIGTYASVPAVLGPFVCRAQGVVAQAPADFAISDLLPVATMMPLIAGVCAAALASQSERFGHRRLALVCSVVYPLGVYGLSAAAVSAHSLPAFAMSYAVLGGFGFYCGYPQLPPFLSSTWFPDRRGLVMSLYMASFGSGMLFAVPVLQRLLGYFRAAPIRLGGFDEVATHFNEAGQRLALVDGVEREVITATARDLVESGFGSTLSEGVFLLGTGSNGACEAMAAMGCGVFVLMQLAAWGYRLPATKVYQLPRAAKDDAGRAAPPQEGAPAPDVPLQLAMYTPNFYLLFAGSVGVCLTGLPFIQLGKFMVNDIFGGALGPSAAPVAAAFPSIVAAANMGGRMLWGPISDKIGCAATTVIFGASVPALLLGPYATGVVASDSALALQLFQTSALCSIGIFAGMPVVLAPAAAEIFGSRYSGEIYRRLWLTVPLANFVGTTIMSRARDGAYSRYCEQLAANVDDDAFFSAFGAAKSDITSLISHKTVTLPLLMKISPEGTVDPSPFLYNDVFYGIAGCSALALVCNIAAFKIPIRRQ</sequence>
<feature type="transmembrane region" description="Helical" evidence="2">
    <location>
        <begin position="113"/>
        <end position="131"/>
    </location>
</feature>
<feature type="transmembrane region" description="Helical" evidence="2">
    <location>
        <begin position="300"/>
        <end position="319"/>
    </location>
</feature>
<keyword evidence="2" id="KW-0472">Membrane</keyword>
<dbReference type="EMBL" id="JBGBPQ010000014">
    <property type="protein sequence ID" value="KAL1511166.1"/>
    <property type="molecule type" value="Genomic_DNA"/>
</dbReference>
<evidence type="ECO:0000256" key="1">
    <source>
        <dbReference type="SAM" id="MobiDB-lite"/>
    </source>
</evidence>
<dbReference type="AlphaFoldDB" id="A0AB34J2M1"/>
<evidence type="ECO:0000313" key="4">
    <source>
        <dbReference type="Proteomes" id="UP001515480"/>
    </source>
</evidence>
<feature type="transmembrane region" description="Helical" evidence="2">
    <location>
        <begin position="395"/>
        <end position="417"/>
    </location>
</feature>
<feature type="compositionally biased region" description="Pro residues" evidence="1">
    <location>
        <begin position="23"/>
        <end position="33"/>
    </location>
</feature>
<feature type="transmembrane region" description="Helical" evidence="2">
    <location>
        <begin position="468"/>
        <end position="492"/>
    </location>
</feature>
<name>A0AB34J2M1_PRYPA</name>
<feature type="transmembrane region" description="Helical" evidence="2">
    <location>
        <begin position="363"/>
        <end position="383"/>
    </location>
</feature>
<reference evidence="3 4" key="1">
    <citation type="journal article" date="2024" name="Science">
        <title>Giant polyketide synthase enzymes in the biosynthesis of giant marine polyether toxins.</title>
        <authorList>
            <person name="Fallon T.R."/>
            <person name="Shende V.V."/>
            <person name="Wierzbicki I.H."/>
            <person name="Pendleton A.L."/>
            <person name="Watervoot N.F."/>
            <person name="Auber R.P."/>
            <person name="Gonzalez D.J."/>
            <person name="Wisecaver J.H."/>
            <person name="Moore B.S."/>
        </authorList>
    </citation>
    <scope>NUCLEOTIDE SEQUENCE [LARGE SCALE GENOMIC DNA]</scope>
    <source>
        <strain evidence="3 4">12B1</strain>
    </source>
</reference>
<comment type="caution">
    <text evidence="3">The sequence shown here is derived from an EMBL/GenBank/DDBJ whole genome shotgun (WGS) entry which is preliminary data.</text>
</comment>
<feature type="transmembrane region" description="Helical" evidence="2">
    <location>
        <begin position="208"/>
        <end position="229"/>
    </location>
</feature>
<dbReference type="InterPro" id="IPR050327">
    <property type="entry name" value="Proton-linked_MCT"/>
</dbReference>
<keyword evidence="2" id="KW-0812">Transmembrane</keyword>
<evidence type="ECO:0000256" key="2">
    <source>
        <dbReference type="SAM" id="Phobius"/>
    </source>
</evidence>
<feature type="transmembrane region" description="Helical" evidence="2">
    <location>
        <begin position="143"/>
        <end position="162"/>
    </location>
</feature>
<keyword evidence="4" id="KW-1185">Reference proteome</keyword>
<keyword evidence="2" id="KW-1133">Transmembrane helix</keyword>
<dbReference type="Gene3D" id="1.20.1250.20">
    <property type="entry name" value="MFS general substrate transporter like domains"/>
    <property type="match status" value="1"/>
</dbReference>
<feature type="transmembrane region" description="Helical" evidence="2">
    <location>
        <begin position="504"/>
        <end position="522"/>
    </location>
</feature>
<proteinExistence type="predicted"/>
<protein>
    <recommendedName>
        <fullName evidence="5">Monocarboxylate transporter</fullName>
    </recommendedName>
</protein>
<feature type="transmembrane region" description="Helical" evidence="2">
    <location>
        <begin position="67"/>
        <end position="93"/>
    </location>
</feature>
<accession>A0AB34J2M1</accession>
<gene>
    <name evidence="3" type="ORF">AB1Y20_005982</name>
</gene>
<dbReference type="SUPFAM" id="SSF103473">
    <property type="entry name" value="MFS general substrate transporter"/>
    <property type="match status" value="1"/>
</dbReference>
<feature type="transmembrane region" description="Helical" evidence="2">
    <location>
        <begin position="429"/>
        <end position="448"/>
    </location>
</feature>
<evidence type="ECO:0008006" key="5">
    <source>
        <dbReference type="Google" id="ProtNLM"/>
    </source>
</evidence>
<dbReference type="PANTHER" id="PTHR11360">
    <property type="entry name" value="MONOCARBOXYLATE TRANSPORTER"/>
    <property type="match status" value="1"/>
</dbReference>
<feature type="region of interest" description="Disordered" evidence="1">
    <location>
        <begin position="20"/>
        <end position="48"/>
    </location>
</feature>
<organism evidence="3 4">
    <name type="scientific">Prymnesium parvum</name>
    <name type="common">Toxic golden alga</name>
    <dbReference type="NCBI Taxonomy" id="97485"/>
    <lineage>
        <taxon>Eukaryota</taxon>
        <taxon>Haptista</taxon>
        <taxon>Haptophyta</taxon>
        <taxon>Prymnesiophyceae</taxon>
        <taxon>Prymnesiales</taxon>
        <taxon>Prymnesiaceae</taxon>
        <taxon>Prymnesium</taxon>
    </lineage>
</organism>